<dbReference type="EMBL" id="JAEKJY010000003">
    <property type="protein sequence ID" value="MBN8235866.1"/>
    <property type="molecule type" value="Genomic_DNA"/>
</dbReference>
<comment type="caution">
    <text evidence="2">The sequence shown here is derived from an EMBL/GenBank/DDBJ whole genome shotgun (WGS) entry which is preliminary data.</text>
</comment>
<evidence type="ECO:0000256" key="1">
    <source>
        <dbReference type="SAM" id="Coils"/>
    </source>
</evidence>
<evidence type="ECO:0000313" key="3">
    <source>
        <dbReference type="Proteomes" id="UP000663970"/>
    </source>
</evidence>
<dbReference type="Proteomes" id="UP000663970">
    <property type="component" value="Unassembled WGS sequence"/>
</dbReference>
<accession>A0ABS3DX17</accession>
<keyword evidence="1" id="KW-0175">Coiled coil</keyword>
<feature type="coiled-coil region" evidence="1">
    <location>
        <begin position="12"/>
        <end position="304"/>
    </location>
</feature>
<name>A0ABS3DX17_9BACI</name>
<reference evidence="2 3" key="1">
    <citation type="submission" date="2020-12" db="EMBL/GenBank/DDBJ databases">
        <title>Oil enriched cultivation method for isolating marine PHA-producing bacteria.</title>
        <authorList>
            <person name="Zheng W."/>
            <person name="Yu S."/>
            <person name="Huang Y."/>
        </authorList>
    </citation>
    <scope>NUCLEOTIDE SEQUENCE [LARGE SCALE GENOMIC DNA]</scope>
    <source>
        <strain evidence="2 3">SY-2-6</strain>
    </source>
</reference>
<organism evidence="2 3">
    <name type="scientific">Halobacillus kuroshimensis</name>
    <dbReference type="NCBI Taxonomy" id="302481"/>
    <lineage>
        <taxon>Bacteria</taxon>
        <taxon>Bacillati</taxon>
        <taxon>Bacillota</taxon>
        <taxon>Bacilli</taxon>
        <taxon>Bacillales</taxon>
        <taxon>Bacillaceae</taxon>
        <taxon>Halobacillus</taxon>
    </lineage>
</organism>
<gene>
    <name evidence="2" type="ORF">JF544_11435</name>
</gene>
<protein>
    <submittedName>
        <fullName evidence="2">Uncharacterized protein</fullName>
    </submittedName>
</protein>
<sequence>MNKDAVQLQQKVIYYRSELDKYKKKVQDYQENYHYSMLESLKNENEQLKQESGRWSEEEAVLKGELAKRNQTYELQLEKARTEEEHYKAEIKKWQAHVVDLKESEKQEEARRKQVEAELGEYQQRFFQSQRDTSMLQKSYAELKVEIQREQEKQKEWHKKTEELEKLFVEEGRRARRILQDQAFLMNNYLESQRLLQKEKQEKDSLQKDASLRKKELEEMKKQYKVEQEQVRQLKGELQKWQTAADKRKKEEEKLLHQMEDQMASFFGEAIRPKHMGGNKSTFMKVLETKIEELTSEIEASEQHKDK</sequence>
<dbReference type="RefSeq" id="WP_206934049.1">
    <property type="nucleotide sequence ID" value="NZ_JAEKJY010000003.1"/>
</dbReference>
<proteinExistence type="predicted"/>
<keyword evidence="3" id="KW-1185">Reference proteome</keyword>
<evidence type="ECO:0000313" key="2">
    <source>
        <dbReference type="EMBL" id="MBN8235866.1"/>
    </source>
</evidence>